<protein>
    <recommendedName>
        <fullName evidence="3">Protein kinase interacting protein</fullName>
    </recommendedName>
</protein>
<keyword evidence="2" id="KW-1185">Reference proteome</keyword>
<reference evidence="1 2" key="1">
    <citation type="journal article" date="2002" name="J. Gen. Virol.">
        <title>Whole genome analysis of the Epiphyas postvittana nucleopolyhedrovirus.</title>
        <authorList>
            <person name="Hyink O."/>
            <person name="Dellow R.A."/>
            <person name="Olsen M.J."/>
            <person name="Caradoc-Davies K.M.B."/>
            <person name="Drake K."/>
            <person name="Herniou E.A."/>
            <person name="Cory J.S."/>
            <person name="O'Reilly D.R."/>
            <person name="Ward V.K."/>
        </authorList>
    </citation>
    <scope>NUCLEOTIDE SEQUENCE [LARGE SCALE GENOMIC DNA]</scope>
</reference>
<dbReference type="RefSeq" id="NP_203205.1">
    <property type="nucleotide sequence ID" value="NC_003083.1"/>
</dbReference>
<evidence type="ECO:0000313" key="2">
    <source>
        <dbReference type="Proteomes" id="UP000203221"/>
    </source>
</evidence>
<name>Q91GL5_NPVEP</name>
<dbReference type="Proteomes" id="UP000203221">
    <property type="component" value="Segment"/>
</dbReference>
<proteinExistence type="predicted"/>
<dbReference type="KEGG" id="vg:1727385"/>
<dbReference type="GeneID" id="1727385"/>
<accession>Q91GL5</accession>
<evidence type="ECO:0000313" key="1">
    <source>
        <dbReference type="EMBL" id="AAK85600.1"/>
    </source>
</evidence>
<organism evidence="1 2">
    <name type="scientific">Epiphyas postvittana nucleopolyhedrovirus</name>
    <name type="common">EppoMNPV</name>
    <dbReference type="NCBI Taxonomy" id="70600"/>
    <lineage>
        <taxon>Viruses</taxon>
        <taxon>Viruses incertae sedis</taxon>
        <taxon>Naldaviricetes</taxon>
        <taxon>Lefavirales</taxon>
        <taxon>Baculoviridae</taxon>
        <taxon>Alphabaculovirus</taxon>
        <taxon>Alphabaculovirus eppostvittanae</taxon>
    </lineage>
</organism>
<dbReference type="EMBL" id="AY043265">
    <property type="protein sequence ID" value="AAK85600.1"/>
    <property type="molecule type" value="Genomic_DNA"/>
</dbReference>
<sequence>MECDLSVVINKNRAMLDVAFKQQSRKIKKYFTKPCDDEIEKMLILAADINGQIEELEALLYIVDASDEETMEFARDCTDLDIEPRILKRMCARNDLSYFLTKYDATKVLVANSLAHNSFLKHSEQFIDAVRNLDTANAAASYLAKHKCAAIKHLCALEYLVGVTINKNTNEN</sequence>
<evidence type="ECO:0008006" key="3">
    <source>
        <dbReference type="Google" id="ProtNLM"/>
    </source>
</evidence>
<organismHost>
    <name type="scientific">Lepidoptera</name>
    <name type="common">moths &amp; butterflies</name>
    <dbReference type="NCBI Taxonomy" id="7088"/>
</organismHost>
<dbReference type="InterPro" id="IPR009672">
    <property type="entry name" value="Pkip-1"/>
</dbReference>
<dbReference type="Pfam" id="PF06878">
    <property type="entry name" value="Pkip-1"/>
    <property type="match status" value="1"/>
</dbReference>
<dbReference type="OrthoDB" id="12745at10239"/>